<reference evidence="16" key="1">
    <citation type="submission" date="2023-06" db="EMBL/GenBank/DDBJ databases">
        <title>Genome-scale phylogeny and comparative genomics of the fungal order Sordariales.</title>
        <authorList>
            <consortium name="Lawrence Berkeley National Laboratory"/>
            <person name="Hensen N."/>
            <person name="Bonometti L."/>
            <person name="Westerberg I."/>
            <person name="Brannstrom I.O."/>
            <person name="Guillou S."/>
            <person name="Cros-Aarteil S."/>
            <person name="Calhoun S."/>
            <person name="Haridas S."/>
            <person name="Kuo A."/>
            <person name="Mondo S."/>
            <person name="Pangilinan J."/>
            <person name="Riley R."/>
            <person name="Labutti K."/>
            <person name="Andreopoulos B."/>
            <person name="Lipzen A."/>
            <person name="Chen C."/>
            <person name="Yanf M."/>
            <person name="Daum C."/>
            <person name="Ng V."/>
            <person name="Clum A."/>
            <person name="Steindorff A."/>
            <person name="Ohm R."/>
            <person name="Martin F."/>
            <person name="Silar P."/>
            <person name="Natvig D."/>
            <person name="Lalanne C."/>
            <person name="Gautier V."/>
            <person name="Ament-Velasquez S.L."/>
            <person name="Kruys A."/>
            <person name="Hutchinson M.I."/>
            <person name="Powell A.J."/>
            <person name="Barry K."/>
            <person name="Miller A.N."/>
            <person name="Grigoriev I.V."/>
            <person name="Debuchy R."/>
            <person name="Gladieux P."/>
            <person name="Thoren M.H."/>
            <person name="Johannesson H."/>
        </authorList>
    </citation>
    <scope>NUCLEOTIDE SEQUENCE</scope>
    <source>
        <strain evidence="16">SMH2532-1</strain>
    </source>
</reference>
<dbReference type="GO" id="GO:0004822">
    <property type="term" value="F:isoleucine-tRNA ligase activity"/>
    <property type="evidence" value="ECO:0007669"/>
    <property type="project" value="UniProtKB-EC"/>
</dbReference>
<comment type="caution">
    <text evidence="16">The sequence shown here is derived from an EMBL/GenBank/DDBJ whole genome shotgun (WGS) entry which is preliminary data.</text>
</comment>
<evidence type="ECO:0000256" key="2">
    <source>
        <dbReference type="ARBA" id="ARBA00005594"/>
    </source>
</evidence>
<dbReference type="InterPro" id="IPR001412">
    <property type="entry name" value="aa-tRNA-synth_I_CS"/>
</dbReference>
<dbReference type="PRINTS" id="PR00984">
    <property type="entry name" value="TRNASYNTHILE"/>
</dbReference>
<evidence type="ECO:0000256" key="4">
    <source>
        <dbReference type="ARBA" id="ARBA00022490"/>
    </source>
</evidence>
<sequence>MSIDFPKEEVATIERWRAIKAFERQVELSVGKPLYTFYDGPPFATGLPHYGHLLASTIKDIIPRYWSQKGFHVERRFGWDTHGLPIEHEIDKKLGISGKAAVMELGLENYNAECRAIVMRFREEWRHTIERLGRWIDFDNDYKTMDPSFMESEWWVFKQLFDKGQVYQGYRVMPYSTALTTPLSNFEANQNYQDVTDPAVVVSFPLLKDPDTSLLAWTTTPWTLPSHTGLAAHPDFEYVKIHDEKSGKNYILLEKLLGTLYKDPKKAKYKVVEKLKGKDMLGWQYEPLFNYFYDEYKDVAFRVFNATYVTDDSGTGIVHQAPAFGEEDYNVAVENGVVTEQRPPPDPVDESGHYTDKISDFAGMHVKEADKHIIKYLKGTGRLIVDSQLKHQYPMCYRSDTPLIYKAVPSWFVRITPIIPQMLKNIEDSLWVPSFVKERRFASWIKNARDWNVSRNRYWGTPIPLWVSDDLEEKVCVGSVAELKELSGYEGEITDLHRDKIDHITIPSKQGKGVLRRVEEVFDCWFESGSMPYASQHYPFENVEKFQKAFPGDFIAEGLDQTRGWFYTLLVLGTHLFGVSPFKNCVVNGMVLAEDGKKMSKRLKNYPDPSEVMHKYGSDALRLYLINSPVVRAEPLRFKESGVKEVVAKVLLPLWNSYKFFEGQVALLKKVEGVEYVFKPKMESENTNVMDKWILASCQSLIQFVNEEMKAYRLYTVVPEILGLLDNTTNWYIRFNRKRLKGENGLDDTIHALNTLFEVLYTLCRTLAPFMPFLTDHVYLKLLPFIPKELQGADPRSVHFLPFPEVREELFNPVIERRVKRMQKVIDLARYSREKRTVGLKQPLKTLVVIHHSQEYLDDVKSLEGYITEELNVRDLILTSDEASHGVQYSVTADWPVLGKKLKKDMAKVKKALPLVTSEQAHGYVIDKKLIVDGIELGEGDLVVKRGLKDDAASRNLETNTDNDVLTILDVEIYPGLAEEGLAREIINRVQRLRKKAGLQTTDDVKMEYRVLSDPENTGIGQVFETHTQTIVKALRRPLDRHEVTHLEGQIPAEKEEGIIAEEEQEVQKATFLLRLLKL</sequence>
<dbReference type="InterPro" id="IPR014729">
    <property type="entry name" value="Rossmann-like_a/b/a_fold"/>
</dbReference>
<dbReference type="Pfam" id="PF08264">
    <property type="entry name" value="Anticodon_1"/>
    <property type="match status" value="1"/>
</dbReference>
<dbReference type="PANTHER" id="PTHR42780">
    <property type="entry name" value="SOLEUCYL-TRNA SYNTHETASE"/>
    <property type="match status" value="1"/>
</dbReference>
<keyword evidence="17" id="KW-1185">Reference proteome</keyword>
<feature type="domain" description="Aminoacyl-tRNA synthetase class Ia" evidence="14">
    <location>
        <begin position="13"/>
        <end position="634"/>
    </location>
</feature>
<dbReference type="InterPro" id="IPR023586">
    <property type="entry name" value="Ile-tRNA-ligase_type2"/>
</dbReference>
<dbReference type="GO" id="GO:0006428">
    <property type="term" value="P:isoleucyl-tRNA aminoacylation"/>
    <property type="evidence" value="ECO:0007669"/>
    <property type="project" value="InterPro"/>
</dbReference>
<evidence type="ECO:0000256" key="7">
    <source>
        <dbReference type="ARBA" id="ARBA00022840"/>
    </source>
</evidence>
<evidence type="ECO:0000256" key="6">
    <source>
        <dbReference type="ARBA" id="ARBA00022741"/>
    </source>
</evidence>
<keyword evidence="7 13" id="KW-0067">ATP-binding</keyword>
<dbReference type="InterPro" id="IPR002300">
    <property type="entry name" value="aa-tRNA-synth_Ia"/>
</dbReference>
<gene>
    <name evidence="16" type="ORF">B0T16DRAFT_323421</name>
</gene>
<dbReference type="AlphaFoldDB" id="A0AA39YHN8"/>
<keyword evidence="6 13" id="KW-0547">Nucleotide-binding</keyword>
<dbReference type="PANTHER" id="PTHR42780:SF1">
    <property type="entry name" value="ISOLEUCINE--TRNA LIGASE, CYTOPLASMIC"/>
    <property type="match status" value="1"/>
</dbReference>
<evidence type="ECO:0000256" key="3">
    <source>
        <dbReference type="ARBA" id="ARBA00013165"/>
    </source>
</evidence>
<dbReference type="SUPFAM" id="SSF50677">
    <property type="entry name" value="ValRS/IleRS/LeuRS editing domain"/>
    <property type="match status" value="1"/>
</dbReference>
<evidence type="ECO:0000256" key="11">
    <source>
        <dbReference type="ARBA" id="ARBA00048359"/>
    </source>
</evidence>
<name>A0AA39YHN8_9PEZI</name>
<dbReference type="Proteomes" id="UP001174936">
    <property type="component" value="Unassembled WGS sequence"/>
</dbReference>
<dbReference type="InterPro" id="IPR013155">
    <property type="entry name" value="M/V/L/I-tRNA-synth_anticd-bd"/>
</dbReference>
<dbReference type="CDD" id="cd07961">
    <property type="entry name" value="Anticodon_Ia_Ile_ABEc"/>
    <property type="match status" value="1"/>
</dbReference>
<dbReference type="EMBL" id="JAULSV010000002">
    <property type="protein sequence ID" value="KAK0651195.1"/>
    <property type="molecule type" value="Genomic_DNA"/>
</dbReference>
<dbReference type="InterPro" id="IPR033709">
    <property type="entry name" value="Anticodon_Ile_ABEc"/>
</dbReference>
<keyword evidence="9 13" id="KW-0030">Aminoacyl-tRNA synthetase</keyword>
<keyword evidence="5 13" id="KW-0436">Ligase</keyword>
<evidence type="ECO:0000256" key="1">
    <source>
        <dbReference type="ARBA" id="ARBA00004496"/>
    </source>
</evidence>
<proteinExistence type="inferred from homology"/>
<dbReference type="SUPFAM" id="SSF47323">
    <property type="entry name" value="Anticodon-binding domain of a subclass of class I aminoacyl-tRNA synthetases"/>
    <property type="match status" value="1"/>
</dbReference>
<accession>A0AA39YHN8</accession>
<evidence type="ECO:0000259" key="14">
    <source>
        <dbReference type="Pfam" id="PF00133"/>
    </source>
</evidence>
<evidence type="ECO:0000256" key="9">
    <source>
        <dbReference type="ARBA" id="ARBA00023146"/>
    </source>
</evidence>
<dbReference type="CDD" id="cd00818">
    <property type="entry name" value="IleRS_core"/>
    <property type="match status" value="1"/>
</dbReference>
<dbReference type="Pfam" id="PF00133">
    <property type="entry name" value="tRNA-synt_1"/>
    <property type="match status" value="1"/>
</dbReference>
<organism evidence="16 17">
    <name type="scientific">Cercophora newfieldiana</name>
    <dbReference type="NCBI Taxonomy" id="92897"/>
    <lineage>
        <taxon>Eukaryota</taxon>
        <taxon>Fungi</taxon>
        <taxon>Dikarya</taxon>
        <taxon>Ascomycota</taxon>
        <taxon>Pezizomycotina</taxon>
        <taxon>Sordariomycetes</taxon>
        <taxon>Sordariomycetidae</taxon>
        <taxon>Sordariales</taxon>
        <taxon>Lasiosphaeriaceae</taxon>
        <taxon>Cercophora</taxon>
    </lineage>
</organism>
<dbReference type="InterPro" id="IPR009008">
    <property type="entry name" value="Val/Leu/Ile-tRNA-synth_edit"/>
</dbReference>
<protein>
    <recommendedName>
        <fullName evidence="12">Isoleucine--tRNA ligase, cytoplasmic</fullName>
        <ecNumber evidence="3">6.1.1.5</ecNumber>
    </recommendedName>
    <alternativeName>
        <fullName evidence="10">Isoleucyl-tRNA synthetase</fullName>
    </alternativeName>
</protein>
<evidence type="ECO:0000256" key="12">
    <source>
        <dbReference type="ARBA" id="ARBA00069879"/>
    </source>
</evidence>
<dbReference type="FunFam" id="3.90.740.10:FF:000044">
    <property type="entry name" value="Isoleucine--tRNA ligase"/>
    <property type="match status" value="1"/>
</dbReference>
<dbReference type="GO" id="GO:0005737">
    <property type="term" value="C:cytoplasm"/>
    <property type="evidence" value="ECO:0007669"/>
    <property type="project" value="UniProtKB-SubCell"/>
</dbReference>
<evidence type="ECO:0000259" key="15">
    <source>
        <dbReference type="Pfam" id="PF08264"/>
    </source>
</evidence>
<dbReference type="HAMAP" id="MF_02003">
    <property type="entry name" value="Ile_tRNA_synth_type2"/>
    <property type="match status" value="1"/>
</dbReference>
<evidence type="ECO:0000313" key="16">
    <source>
        <dbReference type="EMBL" id="KAK0651195.1"/>
    </source>
</evidence>
<comment type="subcellular location">
    <subcellularLocation>
        <location evidence="1">Cytoplasm</location>
    </subcellularLocation>
</comment>
<dbReference type="Gene3D" id="1.10.730.10">
    <property type="entry name" value="Isoleucyl-tRNA Synthetase, Domain 1"/>
    <property type="match status" value="1"/>
</dbReference>
<dbReference type="GO" id="GO:0005524">
    <property type="term" value="F:ATP binding"/>
    <property type="evidence" value="ECO:0007669"/>
    <property type="project" value="UniProtKB-KW"/>
</dbReference>
<evidence type="ECO:0000256" key="13">
    <source>
        <dbReference type="RuleBase" id="RU363035"/>
    </source>
</evidence>
<keyword evidence="8 13" id="KW-0648">Protein biosynthesis</keyword>
<dbReference type="Pfam" id="PF19302">
    <property type="entry name" value="DUF5915"/>
    <property type="match status" value="1"/>
</dbReference>
<evidence type="ECO:0000256" key="5">
    <source>
        <dbReference type="ARBA" id="ARBA00022598"/>
    </source>
</evidence>
<dbReference type="FunFam" id="3.40.50.620:FF:000023">
    <property type="entry name" value="Isoleucyl-tRNA synthetase,cytoplasmic"/>
    <property type="match status" value="1"/>
</dbReference>
<dbReference type="PROSITE" id="PS00178">
    <property type="entry name" value="AA_TRNA_LIGASE_I"/>
    <property type="match status" value="1"/>
</dbReference>
<dbReference type="InterPro" id="IPR009080">
    <property type="entry name" value="tRNAsynth_Ia_anticodon-bd"/>
</dbReference>
<dbReference type="InterPro" id="IPR002301">
    <property type="entry name" value="Ile-tRNA-ligase"/>
</dbReference>
<comment type="catalytic activity">
    <reaction evidence="11">
        <text>tRNA(Ile) + L-isoleucine + ATP = L-isoleucyl-tRNA(Ile) + AMP + diphosphate</text>
        <dbReference type="Rhea" id="RHEA:11060"/>
        <dbReference type="Rhea" id="RHEA-COMP:9666"/>
        <dbReference type="Rhea" id="RHEA-COMP:9695"/>
        <dbReference type="ChEBI" id="CHEBI:30616"/>
        <dbReference type="ChEBI" id="CHEBI:33019"/>
        <dbReference type="ChEBI" id="CHEBI:58045"/>
        <dbReference type="ChEBI" id="CHEBI:78442"/>
        <dbReference type="ChEBI" id="CHEBI:78528"/>
        <dbReference type="ChEBI" id="CHEBI:456215"/>
        <dbReference type="EC" id="6.1.1.5"/>
    </reaction>
</comment>
<dbReference type="Gene3D" id="3.40.50.620">
    <property type="entry name" value="HUPs"/>
    <property type="match status" value="2"/>
</dbReference>
<comment type="similarity">
    <text evidence="2 13">Belongs to the class-I aminoacyl-tRNA synthetase family.</text>
</comment>
<dbReference type="NCBIfam" id="TIGR00392">
    <property type="entry name" value="ileS"/>
    <property type="match status" value="1"/>
</dbReference>
<dbReference type="FunFam" id="3.40.50.620:FF:000050">
    <property type="entry name" value="Isoleucyl-tRNA synthetase,cytoplasmic"/>
    <property type="match status" value="1"/>
</dbReference>
<keyword evidence="4" id="KW-0963">Cytoplasm</keyword>
<evidence type="ECO:0000313" key="17">
    <source>
        <dbReference type="Proteomes" id="UP001174936"/>
    </source>
</evidence>
<dbReference type="FunFam" id="1.10.730.10:FF:000004">
    <property type="entry name" value="Isoleucyl-tRNA synthetase, cytoplasmic"/>
    <property type="match status" value="1"/>
</dbReference>
<feature type="domain" description="Methionyl/Valyl/Leucyl/Isoleucyl-tRNA synthetase anticodon-binding" evidence="15">
    <location>
        <begin position="691"/>
        <end position="846"/>
    </location>
</feature>
<dbReference type="GO" id="GO:0002161">
    <property type="term" value="F:aminoacyl-tRNA deacylase activity"/>
    <property type="evidence" value="ECO:0007669"/>
    <property type="project" value="InterPro"/>
</dbReference>
<evidence type="ECO:0000256" key="8">
    <source>
        <dbReference type="ARBA" id="ARBA00022917"/>
    </source>
</evidence>
<dbReference type="GO" id="GO:0000049">
    <property type="term" value="F:tRNA binding"/>
    <property type="evidence" value="ECO:0007669"/>
    <property type="project" value="InterPro"/>
</dbReference>
<dbReference type="EC" id="6.1.1.5" evidence="3"/>
<dbReference type="SUPFAM" id="SSF52374">
    <property type="entry name" value="Nucleotidylyl transferase"/>
    <property type="match status" value="1"/>
</dbReference>
<evidence type="ECO:0000256" key="10">
    <source>
        <dbReference type="ARBA" id="ARBA00032665"/>
    </source>
</evidence>